<organism evidence="2 3">
    <name type="scientific">Planktothrix tepida PCC 9214</name>
    <dbReference type="NCBI Taxonomy" id="671072"/>
    <lineage>
        <taxon>Bacteria</taxon>
        <taxon>Bacillati</taxon>
        <taxon>Cyanobacteriota</taxon>
        <taxon>Cyanophyceae</taxon>
        <taxon>Oscillatoriophycideae</taxon>
        <taxon>Oscillatoriales</taxon>
        <taxon>Microcoleaceae</taxon>
        <taxon>Planktothrix</taxon>
    </lineage>
</organism>
<evidence type="ECO:0000256" key="1">
    <source>
        <dbReference type="SAM" id="Phobius"/>
    </source>
</evidence>
<dbReference type="OrthoDB" id="512887at2"/>
<feature type="transmembrane region" description="Helical" evidence="1">
    <location>
        <begin position="83"/>
        <end position="104"/>
    </location>
</feature>
<gene>
    <name evidence="2" type="ORF">PL9214490035</name>
</gene>
<dbReference type="AlphaFoldDB" id="A0A1J1LIZ8"/>
<accession>A0A1J1LIZ8</accession>
<keyword evidence="3" id="KW-1185">Reference proteome</keyword>
<sequence>MPSQKAQKIDLNGDYPCPCRRRGRLVPIALTEAFGCDRCQQIFVVDESGYCLEQLATHYPYKQAWRWTGHQWNRASPGLRAHYLPMALGMLLVPLVIWLPLALYSPGPNLVLWAMVAVLLAMLPALMVWLAYRRDSR</sequence>
<name>A0A1J1LIZ8_9CYAN</name>
<proteinExistence type="predicted"/>
<feature type="transmembrane region" description="Helical" evidence="1">
    <location>
        <begin position="110"/>
        <end position="132"/>
    </location>
</feature>
<dbReference type="Proteomes" id="UP000184315">
    <property type="component" value="Unassembled WGS sequence"/>
</dbReference>
<keyword evidence="1" id="KW-0472">Membrane</keyword>
<dbReference type="RefSeq" id="WP_072719228.1">
    <property type="nucleotide sequence ID" value="NZ_LN889801.1"/>
</dbReference>
<keyword evidence="1" id="KW-0812">Transmembrane</keyword>
<keyword evidence="1" id="KW-1133">Transmembrane helix</keyword>
<evidence type="ECO:0000313" key="3">
    <source>
        <dbReference type="Proteomes" id="UP000184315"/>
    </source>
</evidence>
<dbReference type="STRING" id="671072.PL9214490035"/>
<reference evidence="3" key="1">
    <citation type="submission" date="2015-10" db="EMBL/GenBank/DDBJ databases">
        <authorList>
            <person name="Regsiter A."/>
            <person name="william w."/>
        </authorList>
    </citation>
    <scope>NUCLEOTIDE SEQUENCE [LARGE SCALE GENOMIC DNA]</scope>
</reference>
<evidence type="ECO:0000313" key="2">
    <source>
        <dbReference type="EMBL" id="CUR32488.1"/>
    </source>
</evidence>
<protein>
    <submittedName>
        <fullName evidence="2">Uncharacterized protein</fullName>
    </submittedName>
</protein>
<dbReference type="EMBL" id="CZDF01000154">
    <property type="protein sequence ID" value="CUR32488.1"/>
    <property type="molecule type" value="Genomic_DNA"/>
</dbReference>